<keyword evidence="2" id="KW-0812">Transmembrane</keyword>
<reference evidence="3 4" key="1">
    <citation type="submission" date="2020-03" db="EMBL/GenBank/DDBJ databases">
        <title>Above-ground endophytic microbial communities from plants in different locations in the United States.</title>
        <authorList>
            <person name="Frank C."/>
        </authorList>
    </citation>
    <scope>NUCLEOTIDE SEQUENCE [LARGE SCALE GENOMIC DNA]</scope>
    <source>
        <strain evidence="3 4">WW7</strain>
    </source>
</reference>
<name>A0ABX0T3T9_9MICO</name>
<keyword evidence="4" id="KW-1185">Reference proteome</keyword>
<dbReference type="Proteomes" id="UP001318300">
    <property type="component" value="Unassembled WGS sequence"/>
</dbReference>
<feature type="transmembrane region" description="Helical" evidence="2">
    <location>
        <begin position="431"/>
        <end position="450"/>
    </location>
</feature>
<organism evidence="3 4">
    <name type="scientific">Curtobacterium salicis</name>
    <dbReference type="NCBI Taxonomy" id="1779862"/>
    <lineage>
        <taxon>Bacteria</taxon>
        <taxon>Bacillati</taxon>
        <taxon>Actinomycetota</taxon>
        <taxon>Actinomycetes</taxon>
        <taxon>Micrococcales</taxon>
        <taxon>Microbacteriaceae</taxon>
        <taxon>Curtobacterium</taxon>
    </lineage>
</organism>
<evidence type="ECO:0000256" key="1">
    <source>
        <dbReference type="SAM" id="MobiDB-lite"/>
    </source>
</evidence>
<evidence type="ECO:0000313" key="3">
    <source>
        <dbReference type="EMBL" id="NII40165.1"/>
    </source>
</evidence>
<keyword evidence="2" id="KW-0472">Membrane</keyword>
<dbReference type="EMBL" id="JAAOYO010000001">
    <property type="protein sequence ID" value="NII40165.1"/>
    <property type="molecule type" value="Genomic_DNA"/>
</dbReference>
<feature type="region of interest" description="Disordered" evidence="1">
    <location>
        <begin position="16"/>
        <end position="43"/>
    </location>
</feature>
<evidence type="ECO:0008006" key="5">
    <source>
        <dbReference type="Google" id="ProtNLM"/>
    </source>
</evidence>
<protein>
    <recommendedName>
        <fullName evidence="5">Meckel syndrome type 1 protein</fullName>
    </recommendedName>
</protein>
<feature type="compositionally biased region" description="Low complexity" evidence="1">
    <location>
        <begin position="315"/>
        <end position="334"/>
    </location>
</feature>
<comment type="caution">
    <text evidence="3">The sequence shown here is derived from an EMBL/GenBank/DDBJ whole genome shotgun (WGS) entry which is preliminary data.</text>
</comment>
<accession>A0ABX0T3T9</accession>
<feature type="compositionally biased region" description="Basic residues" evidence="1">
    <location>
        <begin position="366"/>
        <end position="382"/>
    </location>
</feature>
<feature type="compositionally biased region" description="Low complexity" evidence="1">
    <location>
        <begin position="197"/>
        <end position="210"/>
    </location>
</feature>
<dbReference type="RefSeq" id="WP_166779244.1">
    <property type="nucleotide sequence ID" value="NZ_JAAOYO010000001.1"/>
</dbReference>
<feature type="transmembrane region" description="Helical" evidence="2">
    <location>
        <begin position="486"/>
        <end position="506"/>
    </location>
</feature>
<keyword evidence="2" id="KW-1133">Transmembrane helix</keyword>
<proteinExistence type="predicted"/>
<gene>
    <name evidence="3" type="ORF">E9228_000784</name>
</gene>
<evidence type="ECO:0000313" key="4">
    <source>
        <dbReference type="Proteomes" id="UP001318300"/>
    </source>
</evidence>
<feature type="region of interest" description="Disordered" evidence="1">
    <location>
        <begin position="307"/>
        <end position="388"/>
    </location>
</feature>
<evidence type="ECO:0000256" key="2">
    <source>
        <dbReference type="SAM" id="Phobius"/>
    </source>
</evidence>
<feature type="transmembrane region" description="Helical" evidence="2">
    <location>
        <begin position="456"/>
        <end position="474"/>
    </location>
</feature>
<sequence length="527" mass="50811">MDVRPVVAVGLESHLAPAPPALDPHAVAPDYPPAQELLPPAPTSPNVDTVPFAPLVPARPAAHAGATEGSGAASVSVRAAGRSAAGRHGATAPAAMAMPAAPVPGGPAADGGDATANWYTPQPGTPLAPEAPVPSAAPAAGSWLPTIGTPATDAGAVTPGALADGADGSAAVTPGWTAPGGPATDRSAGLRAAPGQSAPVQSAPVWSAPAPATPPAPAFPVVPAAGQPRFSVPGLEHVVVEGGEPEPVGPIGYRTPARFARQQARVVPAAVAAPPTFDALLAAPTAVAAAPPLAPVLPPVAPVLPPVTPAPSDPTNASAETATATATAADTTATGPAVVGDEVLPAAPTSARAHRNARGRGTPGRRPVRSRRPAAEPRKRRSTAVPLPAAAGVGAGAATVVTAATDGGASLPAGPAASATSAGRQLGPTPGAVLGAVAGLGTIGLAAWWFTAPTTVHAVGVVLGLLAVLVSVVTMRNPLTTWQRPVALLGAVLGTVGMVVLLWAVASALGAPLPDLTGTGTVPTIAP</sequence>
<feature type="region of interest" description="Disordered" evidence="1">
    <location>
        <begin position="177"/>
        <end position="213"/>
    </location>
</feature>